<protein>
    <submittedName>
        <fullName evidence="3">Transglutaminase-like superfamily protein</fullName>
    </submittedName>
</protein>
<dbReference type="InterPro" id="IPR002931">
    <property type="entry name" value="Transglutaminase-like"/>
</dbReference>
<proteinExistence type="predicted"/>
<feature type="transmembrane region" description="Helical" evidence="1">
    <location>
        <begin position="22"/>
        <end position="41"/>
    </location>
</feature>
<gene>
    <name evidence="3" type="ORF">Poly41_34530</name>
</gene>
<dbReference type="PANTHER" id="PTHR42736:SF1">
    <property type="entry name" value="PROTEIN-GLUTAMINE GAMMA-GLUTAMYLTRANSFERASE"/>
    <property type="match status" value="1"/>
</dbReference>
<dbReference type="EMBL" id="SJPV01000005">
    <property type="protein sequence ID" value="TWU37323.1"/>
    <property type="molecule type" value="Genomic_DNA"/>
</dbReference>
<dbReference type="InterPro" id="IPR038765">
    <property type="entry name" value="Papain-like_cys_pep_sf"/>
</dbReference>
<comment type="caution">
    <text evidence="3">The sequence shown here is derived from an EMBL/GenBank/DDBJ whole genome shotgun (WGS) entry which is preliminary data.</text>
</comment>
<dbReference type="InterPro" id="IPR052901">
    <property type="entry name" value="Bact_TGase-like"/>
</dbReference>
<dbReference type="PANTHER" id="PTHR42736">
    <property type="entry name" value="PROTEIN-GLUTAMINE GAMMA-GLUTAMYLTRANSFERASE"/>
    <property type="match status" value="1"/>
</dbReference>
<keyword evidence="1" id="KW-0812">Transmembrane</keyword>
<dbReference type="Gene3D" id="3.10.620.30">
    <property type="match status" value="1"/>
</dbReference>
<reference evidence="3 4" key="1">
    <citation type="submission" date="2019-02" db="EMBL/GenBank/DDBJ databases">
        <title>Deep-cultivation of Planctomycetes and their phenomic and genomic characterization uncovers novel biology.</title>
        <authorList>
            <person name="Wiegand S."/>
            <person name="Jogler M."/>
            <person name="Boedeker C."/>
            <person name="Pinto D."/>
            <person name="Vollmers J."/>
            <person name="Rivas-Marin E."/>
            <person name="Kohn T."/>
            <person name="Peeters S.H."/>
            <person name="Heuer A."/>
            <person name="Rast P."/>
            <person name="Oberbeckmann S."/>
            <person name="Bunk B."/>
            <person name="Jeske O."/>
            <person name="Meyerdierks A."/>
            <person name="Storesund J.E."/>
            <person name="Kallscheuer N."/>
            <person name="Luecker S."/>
            <person name="Lage O.M."/>
            <person name="Pohl T."/>
            <person name="Merkel B.J."/>
            <person name="Hornburger P."/>
            <person name="Mueller R.-W."/>
            <person name="Bruemmer F."/>
            <person name="Labrenz M."/>
            <person name="Spormann A.M."/>
            <person name="Op Den Camp H."/>
            <person name="Overmann J."/>
            <person name="Amann R."/>
            <person name="Jetten M.S.M."/>
            <person name="Mascher T."/>
            <person name="Medema M.H."/>
            <person name="Devos D.P."/>
            <person name="Kaster A.-K."/>
            <person name="Ovreas L."/>
            <person name="Rohde M."/>
            <person name="Galperin M.Y."/>
            <person name="Jogler C."/>
        </authorList>
    </citation>
    <scope>NUCLEOTIDE SEQUENCE [LARGE SCALE GENOMIC DNA]</scope>
    <source>
        <strain evidence="3 4">Poly41</strain>
    </source>
</reference>
<accession>A0A5C6DIW0</accession>
<feature type="domain" description="Transglutaminase-like" evidence="2">
    <location>
        <begin position="100"/>
        <end position="183"/>
    </location>
</feature>
<sequence>MPILAITAVVFAGDVRVGAQGRLIYQLISLALVLLSIGFFFSCRSVDGKASPSFSPKHKWLLLTIDSDEDLSQQADAMTSEDWARLIALPHDLDPRIGELAARVIGKSVTTGDKILAVENFFLDNYEYQFGIEVPAQRDPIAYFLLDRPPAHCEYFASGAVVLLRSVGVPCRYVTGLVAGAFAVRRIRRWRFIGYRKAV</sequence>
<dbReference type="RefSeq" id="WP_231615701.1">
    <property type="nucleotide sequence ID" value="NZ_SJPV01000005.1"/>
</dbReference>
<dbReference type="Proteomes" id="UP000319143">
    <property type="component" value="Unassembled WGS sequence"/>
</dbReference>
<name>A0A5C6DIW0_9BACT</name>
<dbReference type="Pfam" id="PF01841">
    <property type="entry name" value="Transglut_core"/>
    <property type="match status" value="1"/>
</dbReference>
<evidence type="ECO:0000259" key="2">
    <source>
        <dbReference type="Pfam" id="PF01841"/>
    </source>
</evidence>
<keyword evidence="1" id="KW-1133">Transmembrane helix</keyword>
<evidence type="ECO:0000313" key="3">
    <source>
        <dbReference type="EMBL" id="TWU37323.1"/>
    </source>
</evidence>
<dbReference type="AlphaFoldDB" id="A0A5C6DIW0"/>
<dbReference type="SUPFAM" id="SSF54001">
    <property type="entry name" value="Cysteine proteinases"/>
    <property type="match status" value="1"/>
</dbReference>
<keyword evidence="1" id="KW-0472">Membrane</keyword>
<keyword evidence="4" id="KW-1185">Reference proteome</keyword>
<evidence type="ECO:0000256" key="1">
    <source>
        <dbReference type="SAM" id="Phobius"/>
    </source>
</evidence>
<organism evidence="3 4">
    <name type="scientific">Novipirellula artificiosorum</name>
    <dbReference type="NCBI Taxonomy" id="2528016"/>
    <lineage>
        <taxon>Bacteria</taxon>
        <taxon>Pseudomonadati</taxon>
        <taxon>Planctomycetota</taxon>
        <taxon>Planctomycetia</taxon>
        <taxon>Pirellulales</taxon>
        <taxon>Pirellulaceae</taxon>
        <taxon>Novipirellula</taxon>
    </lineage>
</organism>
<evidence type="ECO:0000313" key="4">
    <source>
        <dbReference type="Proteomes" id="UP000319143"/>
    </source>
</evidence>